<evidence type="ECO:0000313" key="2">
    <source>
        <dbReference type="EMBL" id="CAE7560897.1"/>
    </source>
</evidence>
<gene>
    <name evidence="2" type="ORF">SNEC2469_LOCUS16200</name>
</gene>
<protein>
    <submittedName>
        <fullName evidence="2">Uncharacterized protein</fullName>
    </submittedName>
</protein>
<dbReference type="OrthoDB" id="423298at2759"/>
<dbReference type="EMBL" id="CAJNJA010026504">
    <property type="protein sequence ID" value="CAE7560897.1"/>
    <property type="molecule type" value="Genomic_DNA"/>
</dbReference>
<feature type="compositionally biased region" description="Polar residues" evidence="1">
    <location>
        <begin position="221"/>
        <end position="238"/>
    </location>
</feature>
<dbReference type="PANTHER" id="PTHR24216:SF65">
    <property type="entry name" value="PAXILLIN-LIKE PROTEIN 1"/>
    <property type="match status" value="1"/>
</dbReference>
<feature type="region of interest" description="Disordered" evidence="1">
    <location>
        <begin position="201"/>
        <end position="335"/>
    </location>
</feature>
<feature type="compositionally biased region" description="Low complexity" evidence="1">
    <location>
        <begin position="71"/>
        <end position="82"/>
    </location>
</feature>
<comment type="caution">
    <text evidence="2">The sequence shown here is derived from an EMBL/GenBank/DDBJ whole genome shotgun (WGS) entry which is preliminary data.</text>
</comment>
<dbReference type="PANTHER" id="PTHR24216">
    <property type="entry name" value="PAXILLIN-RELATED"/>
    <property type="match status" value="1"/>
</dbReference>
<proteinExistence type="predicted"/>
<sequence length="852" mass="93917">MCHMCSKQCDGDEAIKKGSLIFCCFECFSKHLCPSKKPAVVEASSSINVNQQGQSVAARVQLSGSGNASLTVQTQTTATSASNHLGDTQRDTEGPDQLEQDLEKLYQEECDQEEAAAAAPMKEAALVLQQDDRAVQPEQPVPAEPEKSVPAEPEQSVPAEPEKSDTDHDVGKLEALQSMIQEMLRRPGTIDINQVMAEATALQQAAKAPAARRRISAKSPPEQSNSAAKKTPEQSTKNVAAEKAAPKQSSSVAAEKTAPEQSSSVAPEKAAPKQSSSVAPEKAAPEQSSSVAPEKAPEQSSSVAPEKAAPEYSSVAPDPQSVSRKHKREEETEVAEKAFVNGKSRVFLFEQFLTANENWQQSAIMMNVRQKKKGSRHGKHVWKRFEQVVAEHGEAIAKDMLLNKKKADPNMSGKWVQAHPDQPDREDWVLMKCFDSKVENEVTEADGLKGKLLTSGMGAQFVDALLADAADTIQLLKGTYASLKESISANEADEQKKFHCDELTAAVKQFDAKMKAIRKAMPSNNPPKPKEFSSLVVQDLAMSITKVPTVTISIPVRAKPQDPDCVEEKMFSLTIVPPHLLTCWLLRAGRLRLDAGKCEEYWRHAQKVKMSWMINPGQPCRELAHHTEPVSLYADEAEYSVSKEKLTALILSIAPTTGFDDLPVKRDALQTPGEPMYRGWLATTRTHATFLSDLMNEAGCNLMYIHKFNFRMLRWCSMHSIQLGCGLFLNGGCWFELQKVGWWPGNTPHEVCRSAYRNFKSWLKQHAVECTQPAFKPWMFVCNAEESCSLRSKVVWKTFRFCYINPNPNPATEAHSSRKPGPASELHNPEPKPSKCKSFSASKSPSTPMSSS</sequence>
<reference evidence="2" key="1">
    <citation type="submission" date="2021-02" db="EMBL/GenBank/DDBJ databases">
        <authorList>
            <person name="Dougan E. K."/>
            <person name="Rhodes N."/>
            <person name="Thang M."/>
            <person name="Chan C."/>
        </authorList>
    </citation>
    <scope>NUCLEOTIDE SEQUENCE</scope>
</reference>
<evidence type="ECO:0000313" key="3">
    <source>
        <dbReference type="Proteomes" id="UP000601435"/>
    </source>
</evidence>
<feature type="compositionally biased region" description="Basic and acidic residues" evidence="1">
    <location>
        <begin position="160"/>
        <end position="172"/>
    </location>
</feature>
<dbReference type="Proteomes" id="UP000601435">
    <property type="component" value="Unassembled WGS sequence"/>
</dbReference>
<feature type="region of interest" description="Disordered" evidence="1">
    <location>
        <begin position="134"/>
        <end position="173"/>
    </location>
</feature>
<feature type="compositionally biased region" description="Low complexity" evidence="1">
    <location>
        <begin position="836"/>
        <end position="852"/>
    </location>
</feature>
<keyword evidence="3" id="KW-1185">Reference proteome</keyword>
<feature type="region of interest" description="Disordered" evidence="1">
    <location>
        <begin position="810"/>
        <end position="852"/>
    </location>
</feature>
<dbReference type="AlphaFoldDB" id="A0A812U253"/>
<feature type="region of interest" description="Disordered" evidence="1">
    <location>
        <begin position="71"/>
        <end position="95"/>
    </location>
</feature>
<evidence type="ECO:0000256" key="1">
    <source>
        <dbReference type="SAM" id="MobiDB-lite"/>
    </source>
</evidence>
<name>A0A812U253_9DINO</name>
<accession>A0A812U253</accession>
<organism evidence="2 3">
    <name type="scientific">Symbiodinium necroappetens</name>
    <dbReference type="NCBI Taxonomy" id="1628268"/>
    <lineage>
        <taxon>Eukaryota</taxon>
        <taxon>Sar</taxon>
        <taxon>Alveolata</taxon>
        <taxon>Dinophyceae</taxon>
        <taxon>Suessiales</taxon>
        <taxon>Symbiodiniaceae</taxon>
        <taxon>Symbiodinium</taxon>
    </lineage>
</organism>